<proteinExistence type="predicted"/>
<reference evidence="1 2" key="1">
    <citation type="submission" date="2020-03" db="EMBL/GenBank/DDBJ databases">
        <title>Draft Genome Sequence of 2-Methylisoborneol Producing Pseudanabaena yagii Strain GIHE-NHR1 Isolated from North Han River in South Korea.</title>
        <authorList>
            <person name="Jeong J."/>
        </authorList>
    </citation>
    <scope>NUCLEOTIDE SEQUENCE [LARGE SCALE GENOMIC DNA]</scope>
    <source>
        <strain evidence="1 2">GIHE-NHR1</strain>
    </source>
</reference>
<accession>A0ABX1LVC7</accession>
<protein>
    <submittedName>
        <fullName evidence="1">Uncharacterized protein</fullName>
    </submittedName>
</protein>
<evidence type="ECO:0000313" key="1">
    <source>
        <dbReference type="EMBL" id="NMF57837.1"/>
    </source>
</evidence>
<evidence type="ECO:0000313" key="2">
    <source>
        <dbReference type="Proteomes" id="UP000738376"/>
    </source>
</evidence>
<keyword evidence="2" id="KW-1185">Reference proteome</keyword>
<name>A0ABX1LVC7_9CYAN</name>
<dbReference type="EMBL" id="JAAVJL010000001">
    <property type="protein sequence ID" value="NMF57837.1"/>
    <property type="molecule type" value="Genomic_DNA"/>
</dbReference>
<dbReference type="Proteomes" id="UP000738376">
    <property type="component" value="Unassembled WGS sequence"/>
</dbReference>
<comment type="caution">
    <text evidence="1">The sequence shown here is derived from an EMBL/GenBank/DDBJ whole genome shotgun (WGS) entry which is preliminary data.</text>
</comment>
<organism evidence="1 2">
    <name type="scientific">Pseudanabaena yagii GIHE-NHR1</name>
    <dbReference type="NCBI Taxonomy" id="2722753"/>
    <lineage>
        <taxon>Bacteria</taxon>
        <taxon>Bacillati</taxon>
        <taxon>Cyanobacteriota</taxon>
        <taxon>Cyanophyceae</taxon>
        <taxon>Pseudanabaenales</taxon>
        <taxon>Pseudanabaenaceae</taxon>
        <taxon>Pseudanabaena</taxon>
        <taxon>Pseudanabaena yagii</taxon>
    </lineage>
</organism>
<dbReference type="RefSeq" id="WP_169362819.1">
    <property type="nucleotide sequence ID" value="NZ_JAAVJL010000001.1"/>
</dbReference>
<sequence>MKLKDSDWQGNFGYWQKSFIHNNLMMIGYAAWRGFLQHGRGVVICEVDRQAIAPSNTGLTVTPFQSQFIAEQELVTSIQAFSLDQELISVLAQAIGNYAPDREIVLLMKMEEHIEINLFQNLKIFPPDCYSQVSRRWEEFQPCLETQTR</sequence>
<gene>
    <name evidence="1" type="ORF">HC246_07345</name>
</gene>